<dbReference type="AlphaFoldDB" id="A0A9D8PX21"/>
<dbReference type="Proteomes" id="UP000664815">
    <property type="component" value="Unassembled WGS sequence"/>
</dbReference>
<organism evidence="2 3">
    <name type="scientific">Stenotrophomonas nitritireducens</name>
    <dbReference type="NCBI Taxonomy" id="83617"/>
    <lineage>
        <taxon>Bacteria</taxon>
        <taxon>Pseudomonadati</taxon>
        <taxon>Pseudomonadota</taxon>
        <taxon>Gammaproteobacteria</taxon>
        <taxon>Lysobacterales</taxon>
        <taxon>Lysobacteraceae</taxon>
        <taxon>Stenotrophomonas</taxon>
    </lineage>
</organism>
<feature type="signal peptide" evidence="1">
    <location>
        <begin position="1"/>
        <end position="28"/>
    </location>
</feature>
<evidence type="ECO:0000313" key="3">
    <source>
        <dbReference type="Proteomes" id="UP000664815"/>
    </source>
</evidence>
<reference evidence="2" key="1">
    <citation type="submission" date="2021-02" db="EMBL/GenBank/DDBJ databases">
        <title>Thiocyanate and organic carbon inputs drive convergent selection for specific autotrophic Afipia and Thiobacillus strains within complex microbiomes.</title>
        <authorList>
            <person name="Huddy R.J."/>
            <person name="Sachdeva R."/>
            <person name="Kadzinga F."/>
            <person name="Kantor R.S."/>
            <person name="Harrison S.T.L."/>
            <person name="Banfield J.F."/>
        </authorList>
    </citation>
    <scope>NUCLEOTIDE SEQUENCE</scope>
    <source>
        <strain evidence="2">SCN18_10_11_15_R1_P_69_7</strain>
    </source>
</reference>
<sequence length="94" mass="10022">MSSSSFRLPLLLALGIANALLLPAQARAADDVPTDGDRKVNIALGVGGQYLPGWLGSGQRQWQTVPFFDIEMPGVGELSSTDVLTLHLPHDGPW</sequence>
<proteinExistence type="predicted"/>
<evidence type="ECO:0000313" key="2">
    <source>
        <dbReference type="EMBL" id="MBN8799978.1"/>
    </source>
</evidence>
<feature type="chain" id="PRO_5038494669" evidence="1">
    <location>
        <begin position="29"/>
        <end position="94"/>
    </location>
</feature>
<protein>
    <submittedName>
        <fullName evidence="2">Uncharacterized protein</fullName>
    </submittedName>
</protein>
<comment type="caution">
    <text evidence="2">The sequence shown here is derived from an EMBL/GenBank/DDBJ whole genome shotgun (WGS) entry which is preliminary data.</text>
</comment>
<gene>
    <name evidence="2" type="ORF">J0H45_11620</name>
</gene>
<accession>A0A9D8PX21</accession>
<evidence type="ECO:0000256" key="1">
    <source>
        <dbReference type="SAM" id="SignalP"/>
    </source>
</evidence>
<name>A0A9D8PX21_9GAMM</name>
<keyword evidence="1" id="KW-0732">Signal</keyword>
<feature type="non-terminal residue" evidence="2">
    <location>
        <position position="94"/>
    </location>
</feature>
<dbReference type="EMBL" id="JAFKMG010001043">
    <property type="protein sequence ID" value="MBN8799978.1"/>
    <property type="molecule type" value="Genomic_DNA"/>
</dbReference>